<proteinExistence type="predicted"/>
<organism evidence="1">
    <name type="scientific">Arundo donax</name>
    <name type="common">Giant reed</name>
    <name type="synonym">Donax arundinaceus</name>
    <dbReference type="NCBI Taxonomy" id="35708"/>
    <lineage>
        <taxon>Eukaryota</taxon>
        <taxon>Viridiplantae</taxon>
        <taxon>Streptophyta</taxon>
        <taxon>Embryophyta</taxon>
        <taxon>Tracheophyta</taxon>
        <taxon>Spermatophyta</taxon>
        <taxon>Magnoliopsida</taxon>
        <taxon>Liliopsida</taxon>
        <taxon>Poales</taxon>
        <taxon>Poaceae</taxon>
        <taxon>PACMAD clade</taxon>
        <taxon>Arundinoideae</taxon>
        <taxon>Arundineae</taxon>
        <taxon>Arundo</taxon>
    </lineage>
</organism>
<reference evidence="1" key="1">
    <citation type="submission" date="2014-09" db="EMBL/GenBank/DDBJ databases">
        <authorList>
            <person name="Magalhaes I.L.F."/>
            <person name="Oliveira U."/>
            <person name="Santos F.R."/>
            <person name="Vidigal T.H.D.A."/>
            <person name="Brescovit A.D."/>
            <person name="Santos A.J."/>
        </authorList>
    </citation>
    <scope>NUCLEOTIDE SEQUENCE</scope>
    <source>
        <tissue evidence="1">Shoot tissue taken approximately 20 cm above the soil surface</tissue>
    </source>
</reference>
<dbReference type="AlphaFoldDB" id="A0A0A9HSI4"/>
<sequence>MIRALCNKNQAACIQNAEVRNDFLLKKMIRALFHFHMKHCNIY</sequence>
<reference evidence="1" key="2">
    <citation type="journal article" date="2015" name="Data Brief">
        <title>Shoot transcriptome of the giant reed, Arundo donax.</title>
        <authorList>
            <person name="Barrero R.A."/>
            <person name="Guerrero F.D."/>
            <person name="Moolhuijzen P."/>
            <person name="Goolsby J.A."/>
            <person name="Tidwell J."/>
            <person name="Bellgard S.E."/>
            <person name="Bellgard M.I."/>
        </authorList>
    </citation>
    <scope>NUCLEOTIDE SEQUENCE</scope>
    <source>
        <tissue evidence="1">Shoot tissue taken approximately 20 cm above the soil surface</tissue>
    </source>
</reference>
<accession>A0A0A9HSI4</accession>
<evidence type="ECO:0000313" key="1">
    <source>
        <dbReference type="EMBL" id="JAE35888.1"/>
    </source>
</evidence>
<protein>
    <submittedName>
        <fullName evidence="1">Uncharacterized protein</fullName>
    </submittedName>
</protein>
<dbReference type="EMBL" id="GBRH01162008">
    <property type="protein sequence ID" value="JAE35888.1"/>
    <property type="molecule type" value="Transcribed_RNA"/>
</dbReference>
<name>A0A0A9HSI4_ARUDO</name>